<dbReference type="Proteomes" id="UP000005239">
    <property type="component" value="Unassembled WGS sequence"/>
</dbReference>
<proteinExistence type="predicted"/>
<evidence type="ECO:0000313" key="1">
    <source>
        <dbReference type="EnsemblMetazoa" id="PPA44407.1"/>
    </source>
</evidence>
<dbReference type="AlphaFoldDB" id="A0A2A6BGJ7"/>
<protein>
    <submittedName>
        <fullName evidence="1">Uncharacterized protein</fullName>
    </submittedName>
</protein>
<name>A0A2A6BGJ7_PRIPA</name>
<keyword evidence="2" id="KW-1185">Reference proteome</keyword>
<accession>A0A8R1V223</accession>
<sequence length="255" mass="28568">METVMSFTEAFTAWMMKEESLSTEATLAIEIARNYDAAVSPCFLLAQQKYTARFVALVLDVGRDHLAETDHGDLKYLQISYTRLSGIHGELQLLTDESNVEAVDVDLPLITAARNIDYYGFGDIHHGFGDITRIFQEAYGYSLSRWRHSLDLNGASSGLAVLTTTSTMLPTGHGSASPEKDTRPDGGIPGNIVIQYHNNYVTFATERAPIYRVLWPHNVIQMHIRPTQLFGPGFNRSECGGESIVYQQYYWKFAT</sequence>
<dbReference type="EnsemblMetazoa" id="PPA44407.1">
    <property type="protein sequence ID" value="PPA44407.1"/>
    <property type="gene ID" value="WBGene00282776"/>
</dbReference>
<reference evidence="2" key="1">
    <citation type="journal article" date="2008" name="Nat. Genet.">
        <title>The Pristionchus pacificus genome provides a unique perspective on nematode lifestyle and parasitism.</title>
        <authorList>
            <person name="Dieterich C."/>
            <person name="Clifton S.W."/>
            <person name="Schuster L.N."/>
            <person name="Chinwalla A."/>
            <person name="Delehaunty K."/>
            <person name="Dinkelacker I."/>
            <person name="Fulton L."/>
            <person name="Fulton R."/>
            <person name="Godfrey J."/>
            <person name="Minx P."/>
            <person name="Mitreva M."/>
            <person name="Roeseler W."/>
            <person name="Tian H."/>
            <person name="Witte H."/>
            <person name="Yang S.P."/>
            <person name="Wilson R.K."/>
            <person name="Sommer R.J."/>
        </authorList>
    </citation>
    <scope>NUCLEOTIDE SEQUENCE [LARGE SCALE GENOMIC DNA]</scope>
    <source>
        <strain evidence="2">PS312</strain>
    </source>
</reference>
<gene>
    <name evidence="1" type="primary">WBGene00282776</name>
</gene>
<evidence type="ECO:0000313" key="2">
    <source>
        <dbReference type="Proteomes" id="UP000005239"/>
    </source>
</evidence>
<accession>A0A2A6BGJ7</accession>
<reference evidence="1" key="2">
    <citation type="submission" date="2022-06" db="UniProtKB">
        <authorList>
            <consortium name="EnsemblMetazoa"/>
        </authorList>
    </citation>
    <scope>IDENTIFICATION</scope>
    <source>
        <strain evidence="1">PS312</strain>
    </source>
</reference>
<organism evidence="1 2">
    <name type="scientific">Pristionchus pacificus</name>
    <name type="common">Parasitic nematode worm</name>
    <dbReference type="NCBI Taxonomy" id="54126"/>
    <lineage>
        <taxon>Eukaryota</taxon>
        <taxon>Metazoa</taxon>
        <taxon>Ecdysozoa</taxon>
        <taxon>Nematoda</taxon>
        <taxon>Chromadorea</taxon>
        <taxon>Rhabditida</taxon>
        <taxon>Rhabditina</taxon>
        <taxon>Diplogasteromorpha</taxon>
        <taxon>Diplogasteroidea</taxon>
        <taxon>Neodiplogasteridae</taxon>
        <taxon>Pristionchus</taxon>
    </lineage>
</organism>